<comment type="cofactor">
    <cofactor evidence="2">
        <name>Ni(2+)</name>
        <dbReference type="ChEBI" id="CHEBI:49786"/>
    </cofactor>
</comment>
<dbReference type="Gene3D" id="1.10.645.10">
    <property type="entry name" value="Cytochrome-c3 Hydrogenase, chain B"/>
    <property type="match status" value="1"/>
</dbReference>
<keyword evidence="2" id="KW-0479">Metal-binding</keyword>
<proteinExistence type="predicted"/>
<dbReference type="EMBL" id="CP009961">
    <property type="protein sequence ID" value="AKG39358.1"/>
    <property type="molecule type" value="Genomic_DNA"/>
</dbReference>
<keyword evidence="2" id="KW-0408">Iron</keyword>
<dbReference type="KEGG" id="thf:MA03_04385"/>
<dbReference type="GO" id="GO:0016151">
    <property type="term" value="F:nickel cation binding"/>
    <property type="evidence" value="ECO:0007669"/>
    <property type="project" value="InterPro"/>
</dbReference>
<dbReference type="InterPro" id="IPR052197">
    <property type="entry name" value="ComplexI_49kDa-like"/>
</dbReference>
<sequence length="387" mass="43809">MVLPLGPYHPALKEPERFSLIVEGETIRKAYLRIGFVHRGVEKAAEGRTYLRDIFLLERVCGICSTHHAWTFVEAVEKLLSIDIPKRALYLRTLIAELERIHSHSLWLGLVGYWMGFETMFMWVWSLRETILDLLEEATGNRVHKSFVTIGGVRKDIDDAKLKKMSLKVGEFSKQIENVIETAMSSDLFVERTRNIGVYTLDQARKYVTVGPVRRAAGDPYDIRKIEPYGAYGDLEFETITSDRGDVYSLVLCRLKELIESARIISQITEKTPSGNPVPSKYFMGTVPAGESYARTEAPRGELFYYVISNNTHSPYRVKIRTPTLPNIQLAAILLEGAALSDLPLIVTSIDPCFSCMDRVQVYNQSDGTVKVLSLEDFTKKRGASSW</sequence>
<dbReference type="Pfam" id="PF00374">
    <property type="entry name" value="NiFeSe_Hases"/>
    <property type="match status" value="1"/>
</dbReference>
<feature type="binding site" evidence="2">
    <location>
        <position position="353"/>
    </location>
    <ligand>
        <name>Ni(2+)</name>
        <dbReference type="ChEBI" id="CHEBI:49786"/>
    </ligand>
</feature>
<dbReference type="GO" id="GO:0048038">
    <property type="term" value="F:quinone binding"/>
    <property type="evidence" value="ECO:0007669"/>
    <property type="project" value="InterPro"/>
</dbReference>
<feature type="binding site" evidence="2">
    <location>
        <position position="320"/>
    </location>
    <ligand>
        <name>Mg(2+)</name>
        <dbReference type="ChEBI" id="CHEBI:18420"/>
    </ligand>
</feature>
<dbReference type="GO" id="GO:0016651">
    <property type="term" value="F:oxidoreductase activity, acting on NAD(P)H"/>
    <property type="evidence" value="ECO:0007669"/>
    <property type="project" value="InterPro"/>
</dbReference>
<dbReference type="GO" id="GO:0008901">
    <property type="term" value="F:ferredoxin hydrogenase activity"/>
    <property type="evidence" value="ECO:0007669"/>
    <property type="project" value="InterPro"/>
</dbReference>
<dbReference type="InterPro" id="IPR001135">
    <property type="entry name" value="NADH_Q_OxRdtase_suD"/>
</dbReference>
<keyword evidence="4" id="KW-0830">Ubiquinone</keyword>
<organism evidence="4 5">
    <name type="scientific">Infirmifilum uzonense</name>
    <dbReference type="NCBI Taxonomy" id="1550241"/>
    <lineage>
        <taxon>Archaea</taxon>
        <taxon>Thermoproteota</taxon>
        <taxon>Thermoprotei</taxon>
        <taxon>Thermofilales</taxon>
        <taxon>Thermofilaceae</taxon>
        <taxon>Infirmifilum</taxon>
    </lineage>
</organism>
<keyword evidence="2" id="KW-0460">Magnesium</keyword>
<keyword evidence="5" id="KW-1185">Reference proteome</keyword>
<keyword evidence="1" id="KW-0560">Oxidoreductase</keyword>
<gene>
    <name evidence="4" type="ORF">MA03_04385</name>
</gene>
<feature type="binding site" evidence="2">
    <location>
        <position position="61"/>
    </location>
    <ligand>
        <name>Ni(2+)</name>
        <dbReference type="ChEBI" id="CHEBI:49786"/>
    </ligand>
</feature>
<dbReference type="InterPro" id="IPR001501">
    <property type="entry name" value="Ni-dep_hyd_lsu"/>
</dbReference>
<accession>A0A0F7FIT4</accession>
<feature type="domain" description="NADH-quinone oxidoreductase subunit D" evidence="3">
    <location>
        <begin position="286"/>
        <end position="359"/>
    </location>
</feature>
<feature type="binding site" evidence="2">
    <location>
        <position position="356"/>
    </location>
    <ligand>
        <name>Fe cation</name>
        <dbReference type="ChEBI" id="CHEBI:24875"/>
    </ligand>
</feature>
<evidence type="ECO:0000256" key="1">
    <source>
        <dbReference type="ARBA" id="ARBA00023002"/>
    </source>
</evidence>
<name>A0A0F7FIT4_9CREN</name>
<dbReference type="HOGENOM" id="CLU_015134_1_2_2"/>
<evidence type="ECO:0000313" key="4">
    <source>
        <dbReference type="EMBL" id="AKG39358.1"/>
    </source>
</evidence>
<dbReference type="SUPFAM" id="SSF56762">
    <property type="entry name" value="HydB/Nqo4-like"/>
    <property type="match status" value="1"/>
</dbReference>
<feature type="domain" description="NADH-quinone oxidoreductase subunit D" evidence="3">
    <location>
        <begin position="115"/>
        <end position="276"/>
    </location>
</feature>
<evidence type="ECO:0000259" key="3">
    <source>
        <dbReference type="Pfam" id="PF00346"/>
    </source>
</evidence>
<feature type="binding site" evidence="2">
    <location>
        <position position="64"/>
    </location>
    <ligand>
        <name>Fe cation</name>
        <dbReference type="ChEBI" id="CHEBI:24875"/>
    </ligand>
</feature>
<dbReference type="PANTHER" id="PTHR43485">
    <property type="entry name" value="HYDROGENASE-4 COMPONENT G"/>
    <property type="match status" value="1"/>
</dbReference>
<dbReference type="Proteomes" id="UP000067434">
    <property type="component" value="Chromosome"/>
</dbReference>
<dbReference type="InterPro" id="IPR018194">
    <property type="entry name" value="Ni-dep_hyd_lsu_Ni_BS"/>
</dbReference>
<comment type="cofactor">
    <cofactor evidence="2">
        <name>Fe cation</name>
        <dbReference type="ChEBI" id="CHEBI:24875"/>
    </cofactor>
</comment>
<evidence type="ECO:0000256" key="2">
    <source>
        <dbReference type="PIRSR" id="PIRSR601501-1"/>
    </source>
</evidence>
<dbReference type="AlphaFoldDB" id="A0A0F7FIT4"/>
<protein>
    <submittedName>
        <fullName evidence="4">NADH-ubiquinone oxidoreductase</fullName>
    </submittedName>
</protein>
<reference evidence="4 5" key="1">
    <citation type="journal article" date="2015" name="Stand. Genomic Sci.">
        <title>Complete genome sequence of and proposal of Thermofilum uzonense sp. nov. a novel hyperthermophilic crenarchaeon and emended description of the genus Thermofilum.</title>
        <authorList>
            <person name="Toshchakov S.V."/>
            <person name="Korzhenkov A.A."/>
            <person name="Samarov N.I."/>
            <person name="Mazunin I.O."/>
            <person name="Mozhey O.I."/>
            <person name="Shmyr I.S."/>
            <person name="Derbikova K.S."/>
            <person name="Taranov E.A."/>
            <person name="Dominova I.N."/>
            <person name="Bonch-Osmolovskaya E.A."/>
            <person name="Patrushev M.V."/>
            <person name="Podosokorskaya O.A."/>
            <person name="Kublanov I.V."/>
        </authorList>
    </citation>
    <scope>NUCLEOTIDE SEQUENCE [LARGE SCALE GENOMIC DNA]</scope>
    <source>
        <strain evidence="4 5">1807-2</strain>
    </source>
</reference>
<dbReference type="STRING" id="1550241.MA03_04385"/>
<evidence type="ECO:0000313" key="5">
    <source>
        <dbReference type="Proteomes" id="UP000067434"/>
    </source>
</evidence>
<feature type="binding site" evidence="2">
    <location>
        <position position="42"/>
    </location>
    <ligand>
        <name>Mg(2+)</name>
        <dbReference type="ChEBI" id="CHEBI:18420"/>
    </ligand>
</feature>
<feature type="binding site" evidence="2">
    <location>
        <position position="64"/>
    </location>
    <ligand>
        <name>Ni(2+)</name>
        <dbReference type="ChEBI" id="CHEBI:49786"/>
    </ligand>
</feature>
<dbReference type="GO" id="GO:0051287">
    <property type="term" value="F:NAD binding"/>
    <property type="evidence" value="ECO:0007669"/>
    <property type="project" value="InterPro"/>
</dbReference>
<dbReference type="PATRIC" id="fig|1550241.5.peg.931"/>
<dbReference type="Pfam" id="PF00346">
    <property type="entry name" value="Complex1_49kDa"/>
    <property type="match status" value="2"/>
</dbReference>
<keyword evidence="2" id="KW-0533">Nickel</keyword>
<dbReference type="InterPro" id="IPR029014">
    <property type="entry name" value="NiFe-Hase_large"/>
</dbReference>
<dbReference type="PANTHER" id="PTHR43485:SF1">
    <property type="entry name" value="FORMATE HYDROGENLYASE SUBUNIT 5-RELATED"/>
    <property type="match status" value="1"/>
</dbReference>
<dbReference type="PROSITE" id="PS00507">
    <property type="entry name" value="NI_HGENASE_L_1"/>
    <property type="match status" value="1"/>
</dbReference>